<evidence type="ECO:0000313" key="3">
    <source>
        <dbReference type="EMBL" id="MCA9379090.1"/>
    </source>
</evidence>
<sequence length="227" mass="23622">MSNTRKVTIFVLAGLAVVFAGLSVYIAMQLVGQQAPYDSSVADGDSCNFALYGVNDPTCQPFGICCYCNKCGGNPDTCNALCGAATTTTTSSSPTYTCQVITLDAEVVLPGSMTTITVDLLESTSTTAAQLFLLDDAGQEVAVYPDPTITADEDTIGLFHYQFDATASSSISLGVYAVRFSHTGTINDLVIDPAECTPVITISDTLPTTTTTSSTTTTTSTTMSSTP</sequence>
<keyword evidence="2" id="KW-0812">Transmembrane</keyword>
<dbReference type="AlphaFoldDB" id="A0A955I4W2"/>
<evidence type="ECO:0000313" key="4">
    <source>
        <dbReference type="Proteomes" id="UP000760819"/>
    </source>
</evidence>
<proteinExistence type="predicted"/>
<dbReference type="Proteomes" id="UP000760819">
    <property type="component" value="Unassembled WGS sequence"/>
</dbReference>
<reference evidence="3" key="2">
    <citation type="journal article" date="2021" name="Microbiome">
        <title>Successional dynamics and alternative stable states in a saline activated sludge microbial community over 9 years.</title>
        <authorList>
            <person name="Wang Y."/>
            <person name="Ye J."/>
            <person name="Ju F."/>
            <person name="Liu L."/>
            <person name="Boyd J.A."/>
            <person name="Deng Y."/>
            <person name="Parks D.H."/>
            <person name="Jiang X."/>
            <person name="Yin X."/>
            <person name="Woodcroft B.J."/>
            <person name="Tyson G.W."/>
            <person name="Hugenholtz P."/>
            <person name="Polz M.F."/>
            <person name="Zhang T."/>
        </authorList>
    </citation>
    <scope>NUCLEOTIDE SEQUENCE</scope>
    <source>
        <strain evidence="3">HKST-UBA12</strain>
    </source>
</reference>
<keyword evidence="2" id="KW-0472">Membrane</keyword>
<feature type="non-terminal residue" evidence="3">
    <location>
        <position position="227"/>
    </location>
</feature>
<feature type="transmembrane region" description="Helical" evidence="2">
    <location>
        <begin position="7"/>
        <end position="28"/>
    </location>
</feature>
<feature type="region of interest" description="Disordered" evidence="1">
    <location>
        <begin position="207"/>
        <end position="227"/>
    </location>
</feature>
<reference evidence="3" key="1">
    <citation type="submission" date="2020-04" db="EMBL/GenBank/DDBJ databases">
        <authorList>
            <person name="Zhang T."/>
        </authorList>
    </citation>
    <scope>NUCLEOTIDE SEQUENCE</scope>
    <source>
        <strain evidence="3">HKST-UBA12</strain>
    </source>
</reference>
<keyword evidence="2" id="KW-1133">Transmembrane helix</keyword>
<dbReference type="EMBL" id="JAGQLI010000076">
    <property type="protein sequence ID" value="MCA9379090.1"/>
    <property type="molecule type" value="Genomic_DNA"/>
</dbReference>
<organism evidence="3 4">
    <name type="scientific">Candidatus Dojkabacteria bacterium</name>
    <dbReference type="NCBI Taxonomy" id="2099670"/>
    <lineage>
        <taxon>Bacteria</taxon>
        <taxon>Candidatus Dojkabacteria</taxon>
    </lineage>
</organism>
<evidence type="ECO:0000256" key="2">
    <source>
        <dbReference type="SAM" id="Phobius"/>
    </source>
</evidence>
<evidence type="ECO:0000256" key="1">
    <source>
        <dbReference type="SAM" id="MobiDB-lite"/>
    </source>
</evidence>
<comment type="caution">
    <text evidence="3">The sequence shown here is derived from an EMBL/GenBank/DDBJ whole genome shotgun (WGS) entry which is preliminary data.</text>
</comment>
<accession>A0A955I4W2</accession>
<name>A0A955I4W2_9BACT</name>
<gene>
    <name evidence="3" type="ORF">KC640_01555</name>
</gene>
<protein>
    <submittedName>
        <fullName evidence="3">Uncharacterized protein</fullName>
    </submittedName>
</protein>